<evidence type="ECO:0000256" key="1">
    <source>
        <dbReference type="SAM" id="MobiDB-lite"/>
    </source>
</evidence>
<dbReference type="AlphaFoldDB" id="A0AAD4BT75"/>
<reference evidence="2" key="1">
    <citation type="submission" date="2019-10" db="EMBL/GenBank/DDBJ databases">
        <authorList>
            <consortium name="DOE Joint Genome Institute"/>
            <person name="Kuo A."/>
            <person name="Miyauchi S."/>
            <person name="Kiss E."/>
            <person name="Drula E."/>
            <person name="Kohler A."/>
            <person name="Sanchez-Garcia M."/>
            <person name="Andreopoulos B."/>
            <person name="Barry K.W."/>
            <person name="Bonito G."/>
            <person name="Buee M."/>
            <person name="Carver A."/>
            <person name="Chen C."/>
            <person name="Cichocki N."/>
            <person name="Clum A."/>
            <person name="Culley D."/>
            <person name="Crous P.W."/>
            <person name="Fauchery L."/>
            <person name="Girlanda M."/>
            <person name="Hayes R."/>
            <person name="Keri Z."/>
            <person name="LaButti K."/>
            <person name="Lipzen A."/>
            <person name="Lombard V."/>
            <person name="Magnuson J."/>
            <person name="Maillard F."/>
            <person name="Morin E."/>
            <person name="Murat C."/>
            <person name="Nolan M."/>
            <person name="Ohm R."/>
            <person name="Pangilinan J."/>
            <person name="Pereira M."/>
            <person name="Perotto S."/>
            <person name="Peter M."/>
            <person name="Riley R."/>
            <person name="Sitrit Y."/>
            <person name="Stielow B."/>
            <person name="Szollosi G."/>
            <person name="Zifcakova L."/>
            <person name="Stursova M."/>
            <person name="Spatafora J.W."/>
            <person name="Tedersoo L."/>
            <person name="Vaario L.-M."/>
            <person name="Yamada A."/>
            <person name="Yan M."/>
            <person name="Wang P."/>
            <person name="Xu J."/>
            <person name="Bruns T."/>
            <person name="Baldrian P."/>
            <person name="Vilgalys R."/>
            <person name="Henrissat B."/>
            <person name="Grigoriev I.V."/>
            <person name="Hibbett D."/>
            <person name="Nagy L.G."/>
            <person name="Martin F.M."/>
        </authorList>
    </citation>
    <scope>NUCLEOTIDE SEQUENCE</scope>
    <source>
        <strain evidence="2">BED1</strain>
    </source>
</reference>
<dbReference type="EMBL" id="WHUW01000015">
    <property type="protein sequence ID" value="KAF8438812.1"/>
    <property type="molecule type" value="Genomic_DNA"/>
</dbReference>
<dbReference type="Proteomes" id="UP001194468">
    <property type="component" value="Unassembled WGS sequence"/>
</dbReference>
<sequence>MLKGFPVSPSKRTAVMVQTRSCRKQDAVIITTHKKGGPHVIPTVQSSSETPAPSTSSSAVEEPDVLVTWEEFNWLQEQLQQLNMLHISVGHHILNILRQGEVGQDSMSASAQLRYLFQAANTTSVPSSPSQSAENKLACLSVGMLPSITHPHPHQPGLALGFLPCREVTPPAKELLVLGLQTSINIGDEETDNR</sequence>
<accession>A0AAD4BT75</accession>
<gene>
    <name evidence="2" type="ORF">L210DRAFT_3504579</name>
</gene>
<evidence type="ECO:0000313" key="2">
    <source>
        <dbReference type="EMBL" id="KAF8438812.1"/>
    </source>
</evidence>
<protein>
    <submittedName>
        <fullName evidence="2">Uncharacterized protein</fullName>
    </submittedName>
</protein>
<proteinExistence type="predicted"/>
<keyword evidence="3" id="KW-1185">Reference proteome</keyword>
<comment type="caution">
    <text evidence="2">The sequence shown here is derived from an EMBL/GenBank/DDBJ whole genome shotgun (WGS) entry which is preliminary data.</text>
</comment>
<name>A0AAD4BT75_BOLED</name>
<evidence type="ECO:0000313" key="3">
    <source>
        <dbReference type="Proteomes" id="UP001194468"/>
    </source>
</evidence>
<reference evidence="2" key="2">
    <citation type="journal article" date="2020" name="Nat. Commun.">
        <title>Large-scale genome sequencing of mycorrhizal fungi provides insights into the early evolution of symbiotic traits.</title>
        <authorList>
            <person name="Miyauchi S."/>
            <person name="Kiss E."/>
            <person name="Kuo A."/>
            <person name="Drula E."/>
            <person name="Kohler A."/>
            <person name="Sanchez-Garcia M."/>
            <person name="Morin E."/>
            <person name="Andreopoulos B."/>
            <person name="Barry K.W."/>
            <person name="Bonito G."/>
            <person name="Buee M."/>
            <person name="Carver A."/>
            <person name="Chen C."/>
            <person name="Cichocki N."/>
            <person name="Clum A."/>
            <person name="Culley D."/>
            <person name="Crous P.W."/>
            <person name="Fauchery L."/>
            <person name="Girlanda M."/>
            <person name="Hayes R.D."/>
            <person name="Keri Z."/>
            <person name="LaButti K."/>
            <person name="Lipzen A."/>
            <person name="Lombard V."/>
            <person name="Magnuson J."/>
            <person name="Maillard F."/>
            <person name="Murat C."/>
            <person name="Nolan M."/>
            <person name="Ohm R.A."/>
            <person name="Pangilinan J."/>
            <person name="Pereira M.F."/>
            <person name="Perotto S."/>
            <person name="Peter M."/>
            <person name="Pfister S."/>
            <person name="Riley R."/>
            <person name="Sitrit Y."/>
            <person name="Stielow J.B."/>
            <person name="Szollosi G."/>
            <person name="Zifcakova L."/>
            <person name="Stursova M."/>
            <person name="Spatafora J.W."/>
            <person name="Tedersoo L."/>
            <person name="Vaario L.M."/>
            <person name="Yamada A."/>
            <person name="Yan M."/>
            <person name="Wang P."/>
            <person name="Xu J."/>
            <person name="Bruns T."/>
            <person name="Baldrian P."/>
            <person name="Vilgalys R."/>
            <person name="Dunand C."/>
            <person name="Henrissat B."/>
            <person name="Grigoriev I.V."/>
            <person name="Hibbett D."/>
            <person name="Nagy L.G."/>
            <person name="Martin F.M."/>
        </authorList>
    </citation>
    <scope>NUCLEOTIDE SEQUENCE</scope>
    <source>
        <strain evidence="2">BED1</strain>
    </source>
</reference>
<feature type="region of interest" description="Disordered" evidence="1">
    <location>
        <begin position="37"/>
        <end position="60"/>
    </location>
</feature>
<organism evidence="2 3">
    <name type="scientific">Boletus edulis BED1</name>
    <dbReference type="NCBI Taxonomy" id="1328754"/>
    <lineage>
        <taxon>Eukaryota</taxon>
        <taxon>Fungi</taxon>
        <taxon>Dikarya</taxon>
        <taxon>Basidiomycota</taxon>
        <taxon>Agaricomycotina</taxon>
        <taxon>Agaricomycetes</taxon>
        <taxon>Agaricomycetidae</taxon>
        <taxon>Boletales</taxon>
        <taxon>Boletineae</taxon>
        <taxon>Boletaceae</taxon>
        <taxon>Boletoideae</taxon>
        <taxon>Boletus</taxon>
    </lineage>
</organism>
<feature type="compositionally biased region" description="Low complexity" evidence="1">
    <location>
        <begin position="46"/>
        <end position="60"/>
    </location>
</feature>